<evidence type="ECO:0000313" key="1">
    <source>
        <dbReference type="EnsemblPlants" id="OMERI04G04240.1"/>
    </source>
</evidence>
<keyword evidence="2" id="KW-1185">Reference proteome</keyword>
<proteinExistence type="predicted"/>
<reference evidence="1" key="2">
    <citation type="submission" date="2018-05" db="EMBL/GenBank/DDBJ databases">
        <title>OmerRS3 (Oryza meridionalis Reference Sequence Version 3).</title>
        <authorList>
            <person name="Zhang J."/>
            <person name="Kudrna D."/>
            <person name="Lee S."/>
            <person name="Talag J."/>
            <person name="Welchert J."/>
            <person name="Wing R.A."/>
        </authorList>
    </citation>
    <scope>NUCLEOTIDE SEQUENCE [LARGE SCALE GENOMIC DNA]</scope>
    <source>
        <strain evidence="1">cv. OR44</strain>
    </source>
</reference>
<reference evidence="1" key="1">
    <citation type="submission" date="2015-04" db="UniProtKB">
        <authorList>
            <consortium name="EnsemblPlants"/>
        </authorList>
    </citation>
    <scope>IDENTIFICATION</scope>
</reference>
<name>A0A0E0DBF9_9ORYZ</name>
<sequence>MTVKRRRCSVVHGSSGVWLREADSRSGGGSFKSLIGKSFLG</sequence>
<dbReference type="AlphaFoldDB" id="A0A0E0DBF9"/>
<accession>A0A0E0DBF9</accession>
<dbReference type="Gramene" id="OMERI04G04240.1">
    <property type="protein sequence ID" value="OMERI04G04240.1"/>
    <property type="gene ID" value="OMERI04G04240"/>
</dbReference>
<dbReference type="Proteomes" id="UP000008021">
    <property type="component" value="Chromosome 4"/>
</dbReference>
<organism evidence="1">
    <name type="scientific">Oryza meridionalis</name>
    <dbReference type="NCBI Taxonomy" id="40149"/>
    <lineage>
        <taxon>Eukaryota</taxon>
        <taxon>Viridiplantae</taxon>
        <taxon>Streptophyta</taxon>
        <taxon>Embryophyta</taxon>
        <taxon>Tracheophyta</taxon>
        <taxon>Spermatophyta</taxon>
        <taxon>Magnoliopsida</taxon>
        <taxon>Liliopsida</taxon>
        <taxon>Poales</taxon>
        <taxon>Poaceae</taxon>
        <taxon>BOP clade</taxon>
        <taxon>Oryzoideae</taxon>
        <taxon>Oryzeae</taxon>
        <taxon>Oryzinae</taxon>
        <taxon>Oryza</taxon>
    </lineage>
</organism>
<evidence type="ECO:0000313" key="2">
    <source>
        <dbReference type="Proteomes" id="UP000008021"/>
    </source>
</evidence>
<dbReference type="HOGENOM" id="CLU_3280384_0_0_1"/>
<dbReference type="EnsemblPlants" id="OMERI04G04240.1">
    <property type="protein sequence ID" value="OMERI04G04240.1"/>
    <property type="gene ID" value="OMERI04G04240"/>
</dbReference>
<protein>
    <submittedName>
        <fullName evidence="1">Uncharacterized protein</fullName>
    </submittedName>
</protein>